<proteinExistence type="predicted"/>
<gene>
    <name evidence="1" type="ORF">GRJ2_001000600</name>
</gene>
<organism evidence="1 2">
    <name type="scientific">Grus japonensis</name>
    <name type="common">Japanese crane</name>
    <name type="synonym">Red-crowned crane</name>
    <dbReference type="NCBI Taxonomy" id="30415"/>
    <lineage>
        <taxon>Eukaryota</taxon>
        <taxon>Metazoa</taxon>
        <taxon>Chordata</taxon>
        <taxon>Craniata</taxon>
        <taxon>Vertebrata</taxon>
        <taxon>Euteleostomi</taxon>
        <taxon>Archelosauria</taxon>
        <taxon>Archosauria</taxon>
        <taxon>Dinosauria</taxon>
        <taxon>Saurischia</taxon>
        <taxon>Theropoda</taxon>
        <taxon>Coelurosauria</taxon>
        <taxon>Aves</taxon>
        <taxon>Neognathae</taxon>
        <taxon>Neoaves</taxon>
        <taxon>Gruiformes</taxon>
        <taxon>Gruidae</taxon>
        <taxon>Grus</taxon>
    </lineage>
</organism>
<dbReference type="Proteomes" id="UP001623348">
    <property type="component" value="Unassembled WGS sequence"/>
</dbReference>
<evidence type="ECO:0000313" key="2">
    <source>
        <dbReference type="Proteomes" id="UP001623348"/>
    </source>
</evidence>
<comment type="caution">
    <text evidence="1">The sequence shown here is derived from an EMBL/GenBank/DDBJ whole genome shotgun (WGS) entry which is preliminary data.</text>
</comment>
<protein>
    <submittedName>
        <fullName evidence="1">AN1-type zinc finger protein 5-like</fullName>
    </submittedName>
</protein>
<keyword evidence="2" id="KW-1185">Reference proteome</keyword>
<accession>A0ABC9WIQ4</accession>
<evidence type="ECO:0000313" key="1">
    <source>
        <dbReference type="EMBL" id="GAB0185353.1"/>
    </source>
</evidence>
<name>A0ABC9WIQ4_GRUJA</name>
<reference evidence="1 2" key="1">
    <citation type="submission" date="2024-06" db="EMBL/GenBank/DDBJ databases">
        <title>The draft genome of Grus japonensis, version 3.</title>
        <authorList>
            <person name="Nabeshima K."/>
            <person name="Suzuki S."/>
            <person name="Onuma M."/>
        </authorList>
    </citation>
    <scope>NUCLEOTIDE SEQUENCE [LARGE SCALE GENOMIC DNA]</scope>
    <source>
        <strain evidence="1 2">451A</strain>
    </source>
</reference>
<dbReference type="EMBL" id="BAAFJT010000003">
    <property type="protein sequence ID" value="GAB0185353.1"/>
    <property type="molecule type" value="Genomic_DNA"/>
</dbReference>
<sequence>MVKQTVPLQPMEDDGGADIHLQSVEDPTLQQVDTSKGSCDPVGSPCWSRLLAGPVAPLREEPMAEQDCWQDL</sequence>
<dbReference type="AlphaFoldDB" id="A0ABC9WIQ4"/>